<evidence type="ECO:0000256" key="1">
    <source>
        <dbReference type="SAM" id="Phobius"/>
    </source>
</evidence>
<keyword evidence="1" id="KW-0472">Membrane</keyword>
<name>A0A9D1XB47_9FIRM</name>
<dbReference type="PANTHER" id="PTHR37826">
    <property type="entry name" value="FLOTILLIN BAND_7_5 DOMAIN PROTEIN"/>
    <property type="match status" value="1"/>
</dbReference>
<keyword evidence="1" id="KW-1133">Transmembrane helix</keyword>
<dbReference type="Gene3D" id="2.20.28.30">
    <property type="entry name" value="RNA polymerase ii, chain L"/>
    <property type="match status" value="2"/>
</dbReference>
<dbReference type="PANTHER" id="PTHR37826:SF3">
    <property type="entry name" value="J DOMAIN-CONTAINING PROTEIN"/>
    <property type="match status" value="1"/>
</dbReference>
<reference evidence="2" key="2">
    <citation type="submission" date="2021-04" db="EMBL/GenBank/DDBJ databases">
        <authorList>
            <person name="Gilroy R."/>
        </authorList>
    </citation>
    <scope>NUCLEOTIDE SEQUENCE</scope>
    <source>
        <strain evidence="2">CHK183-1962</strain>
    </source>
</reference>
<evidence type="ECO:0000313" key="2">
    <source>
        <dbReference type="EMBL" id="HIX76248.1"/>
    </source>
</evidence>
<comment type="caution">
    <text evidence="2">The sequence shown here is derived from an EMBL/GenBank/DDBJ whole genome shotgun (WGS) entry which is preliminary data.</text>
</comment>
<dbReference type="AlphaFoldDB" id="A0A9D1XB47"/>
<proteinExistence type="predicted"/>
<evidence type="ECO:0000313" key="3">
    <source>
        <dbReference type="Proteomes" id="UP000886890"/>
    </source>
</evidence>
<accession>A0A9D1XB47</accession>
<keyword evidence="1" id="KW-0812">Transmembrane</keyword>
<gene>
    <name evidence="2" type="ORF">H9734_01425</name>
</gene>
<dbReference type="EMBL" id="DXEK01000019">
    <property type="protein sequence ID" value="HIX76248.1"/>
    <property type="molecule type" value="Genomic_DNA"/>
</dbReference>
<organism evidence="2 3">
    <name type="scientific">Candidatus Fusicatenibacter merdavium</name>
    <dbReference type="NCBI Taxonomy" id="2838600"/>
    <lineage>
        <taxon>Bacteria</taxon>
        <taxon>Bacillati</taxon>
        <taxon>Bacillota</taxon>
        <taxon>Clostridia</taxon>
        <taxon>Lachnospirales</taxon>
        <taxon>Lachnospiraceae</taxon>
        <taxon>Fusicatenibacter</taxon>
    </lineage>
</organism>
<sequence>MAVISYKCPNCGGELVFDPETQKYKCGYCLSEFTAAEAEQANPKAQEASSGAKAQKETEDSGAVAYVCPNCGAELLTDGTTAATFCFYCHSPVVLSGRVSGKYLPEKILPFAISREEAVSRFLKDVKKKIFIPKDFYSKAQIEKVSGVYFPYWLYGGSFDADYRARGTRTRVWRAGDMEYTETSIFDVERGGQVELEGLAHNALQKADRDLIESVQPYGIDELQPFSMGYLSGFLAEKRDMERDVFENEMWTQRDQMIENELRATAGDYMSLTGAELNVHVNREQWSYVMLPVWTVTYRGKDQKIYYYAMNGQSGKISGDFPVADGKLLLVSVLCGLVVFLLALMGGYFL</sequence>
<reference evidence="2" key="1">
    <citation type="journal article" date="2021" name="PeerJ">
        <title>Extensive microbial diversity within the chicken gut microbiome revealed by metagenomics and culture.</title>
        <authorList>
            <person name="Gilroy R."/>
            <person name="Ravi A."/>
            <person name="Getino M."/>
            <person name="Pursley I."/>
            <person name="Horton D.L."/>
            <person name="Alikhan N.F."/>
            <person name="Baker D."/>
            <person name="Gharbi K."/>
            <person name="Hall N."/>
            <person name="Watson M."/>
            <person name="Adriaenssens E.M."/>
            <person name="Foster-Nyarko E."/>
            <person name="Jarju S."/>
            <person name="Secka A."/>
            <person name="Antonio M."/>
            <person name="Oren A."/>
            <person name="Chaudhuri R.R."/>
            <person name="La Ragione R."/>
            <person name="Hildebrand F."/>
            <person name="Pallen M.J."/>
        </authorList>
    </citation>
    <scope>NUCLEOTIDE SEQUENCE</scope>
    <source>
        <strain evidence="2">CHK183-1962</strain>
    </source>
</reference>
<protein>
    <submittedName>
        <fullName evidence="2">TFIIB-type zinc ribbon-containing protein</fullName>
    </submittedName>
</protein>
<dbReference type="Proteomes" id="UP000886890">
    <property type="component" value="Unassembled WGS sequence"/>
</dbReference>
<feature type="transmembrane region" description="Helical" evidence="1">
    <location>
        <begin position="328"/>
        <end position="349"/>
    </location>
</feature>